<dbReference type="KEGG" id="adin:H7849_19020"/>
<feature type="signal peptide" evidence="1">
    <location>
        <begin position="1"/>
        <end position="25"/>
    </location>
</feature>
<keyword evidence="3" id="KW-1185">Reference proteome</keyword>
<proteinExistence type="predicted"/>
<keyword evidence="1" id="KW-0732">Signal</keyword>
<dbReference type="EMBL" id="CP060394">
    <property type="protein sequence ID" value="QNI31169.1"/>
    <property type="molecule type" value="Genomic_DNA"/>
</dbReference>
<dbReference type="Proteomes" id="UP000515312">
    <property type="component" value="Chromosome"/>
</dbReference>
<dbReference type="InterPro" id="IPR011048">
    <property type="entry name" value="Haem_d1_sf"/>
</dbReference>
<dbReference type="InterPro" id="IPR051200">
    <property type="entry name" value="Host-pathogen_enzymatic-act"/>
</dbReference>
<dbReference type="PANTHER" id="PTHR47197">
    <property type="entry name" value="PROTEIN NIRF"/>
    <property type="match status" value="1"/>
</dbReference>
<reference evidence="2 3" key="1">
    <citation type="submission" date="2020-08" db="EMBL/GenBank/DDBJ databases">
        <title>Edaphobacter telluris sp. nov. and Acidobacterium dinghuensis sp. nov., two acidobacteria isolated from forest soil.</title>
        <authorList>
            <person name="Fu J."/>
            <person name="Qiu L."/>
        </authorList>
    </citation>
    <scope>NUCLEOTIDE SEQUENCE [LARGE SCALE GENOMIC DNA]</scope>
    <source>
        <strain evidence="2">4Y35</strain>
    </source>
</reference>
<name>A0A7G8BF49_9BACT</name>
<evidence type="ECO:0000313" key="2">
    <source>
        <dbReference type="EMBL" id="QNI31169.1"/>
    </source>
</evidence>
<dbReference type="PANTHER" id="PTHR47197:SF3">
    <property type="entry name" value="DIHYDRO-HEME D1 DEHYDROGENASE"/>
    <property type="match status" value="1"/>
</dbReference>
<dbReference type="RefSeq" id="WP_186741587.1">
    <property type="nucleotide sequence ID" value="NZ_CP060394.1"/>
</dbReference>
<organism evidence="2 3">
    <name type="scientific">Alloacidobacterium dinghuense</name>
    <dbReference type="NCBI Taxonomy" id="2763107"/>
    <lineage>
        <taxon>Bacteria</taxon>
        <taxon>Pseudomonadati</taxon>
        <taxon>Acidobacteriota</taxon>
        <taxon>Terriglobia</taxon>
        <taxon>Terriglobales</taxon>
        <taxon>Acidobacteriaceae</taxon>
        <taxon>Alloacidobacterium</taxon>
    </lineage>
</organism>
<dbReference type="SUPFAM" id="SSF51004">
    <property type="entry name" value="C-terminal (heme d1) domain of cytochrome cd1-nitrite reductase"/>
    <property type="match status" value="1"/>
</dbReference>
<evidence type="ECO:0000256" key="1">
    <source>
        <dbReference type="SAM" id="SignalP"/>
    </source>
</evidence>
<accession>A0A7G8BF49</accession>
<dbReference type="InterPro" id="IPR015943">
    <property type="entry name" value="WD40/YVTN_repeat-like_dom_sf"/>
</dbReference>
<evidence type="ECO:0000313" key="3">
    <source>
        <dbReference type="Proteomes" id="UP000515312"/>
    </source>
</evidence>
<dbReference type="AlphaFoldDB" id="A0A7G8BF49"/>
<dbReference type="Gene3D" id="2.130.10.10">
    <property type="entry name" value="YVTN repeat-like/Quinoprotein amine dehydrogenase"/>
    <property type="match status" value="2"/>
</dbReference>
<sequence>MKNTIQLMVASTVLLLSGSASHAFAQSNWGVTKTFHIGGDGGWDYLTVDRSTHRLFVPRSTHTMVIDADSGKVLGDIPGQKTAHGVAIAPKVGRGFITDGGGSGAIVVFDLKTYAVLGTIPTMPDSDGIIYDGALDRVLAVSGDGGVLMTFKPDIDPKNGKIDPPIMLGGAPEFLASDGAGKVYINLEDKDTVAVVDLNSRKVTARWPVAPGGHPVGMSMDTKSRRLFIGCRNPQKLIVMSADDGKVEASLPIGAGVDATKVMAEKSFASCRDGSLVVAAEKAGKFEVEQVVKTPEGARTMGVDETSQLIYLPTAELEPATTGRPKPKPGTFMIVVVGQR</sequence>
<gene>
    <name evidence="2" type="ORF">H7849_19020</name>
</gene>
<feature type="chain" id="PRO_5028819790" evidence="1">
    <location>
        <begin position="26"/>
        <end position="340"/>
    </location>
</feature>
<protein>
    <submittedName>
        <fullName evidence="2">YncE family protein</fullName>
    </submittedName>
</protein>